<reference evidence="2" key="1">
    <citation type="submission" date="2015-05" db="EMBL/GenBank/DDBJ databases">
        <title>Permanent draft genome of Rhodopirellula islandicus K833.</title>
        <authorList>
            <person name="Kizina J."/>
            <person name="Richter M."/>
            <person name="Glockner F.O."/>
            <person name="Harder J."/>
        </authorList>
    </citation>
    <scope>NUCLEOTIDE SEQUENCE [LARGE SCALE GENOMIC DNA]</scope>
    <source>
        <strain evidence="2">K833</strain>
    </source>
</reference>
<dbReference type="Proteomes" id="UP000036367">
    <property type="component" value="Unassembled WGS sequence"/>
</dbReference>
<dbReference type="Pfam" id="PF13380">
    <property type="entry name" value="CoA_binding_2"/>
    <property type="match status" value="1"/>
</dbReference>
<accession>A0A0J1BLV0</accession>
<dbReference type="InterPro" id="IPR036291">
    <property type="entry name" value="NAD(P)-bd_dom_sf"/>
</dbReference>
<dbReference type="SMART" id="SM00881">
    <property type="entry name" value="CoA_binding"/>
    <property type="match status" value="1"/>
</dbReference>
<evidence type="ECO:0000313" key="2">
    <source>
        <dbReference type="EMBL" id="KLU07460.1"/>
    </source>
</evidence>
<dbReference type="SUPFAM" id="SSF51735">
    <property type="entry name" value="NAD(P)-binding Rossmann-fold domains"/>
    <property type="match status" value="1"/>
</dbReference>
<sequence>MNDAIAAFLSVPTFAVAGASARQHKYGNKVFRALIGSGRIAYPLNPITEEIEGHQAYPRIQDLPTVPEAVSIITPPEVTRKVVADAIEAGVRHLWMQPGAEDDEASHAAREAGLTVIDDGSCILVLLARE</sequence>
<comment type="caution">
    <text evidence="2">The sequence shown here is derived from an EMBL/GenBank/DDBJ whole genome shotgun (WGS) entry which is preliminary data.</text>
</comment>
<dbReference type="OrthoDB" id="9804695at2"/>
<dbReference type="PANTHER" id="PTHR33303">
    <property type="entry name" value="CYTOPLASMIC PROTEIN-RELATED"/>
    <property type="match status" value="1"/>
</dbReference>
<name>A0A0J1BLV0_RHOIS</name>
<dbReference type="InterPro" id="IPR003781">
    <property type="entry name" value="CoA-bd"/>
</dbReference>
<organism evidence="2 3">
    <name type="scientific">Rhodopirellula islandica</name>
    <dbReference type="NCBI Taxonomy" id="595434"/>
    <lineage>
        <taxon>Bacteria</taxon>
        <taxon>Pseudomonadati</taxon>
        <taxon>Planctomycetota</taxon>
        <taxon>Planctomycetia</taxon>
        <taxon>Pirellulales</taxon>
        <taxon>Pirellulaceae</taxon>
        <taxon>Rhodopirellula</taxon>
    </lineage>
</organism>
<dbReference type="AlphaFoldDB" id="A0A0J1BLV0"/>
<dbReference type="PANTHER" id="PTHR33303:SF2">
    <property type="entry name" value="COA-BINDING DOMAIN-CONTAINING PROTEIN"/>
    <property type="match status" value="1"/>
</dbReference>
<dbReference type="RefSeq" id="WP_047812595.1">
    <property type="nucleotide sequence ID" value="NZ_LECT01000006.1"/>
</dbReference>
<protein>
    <recommendedName>
        <fullName evidence="1">CoA-binding domain-containing protein</fullName>
    </recommendedName>
</protein>
<proteinExistence type="predicted"/>
<dbReference type="Gene3D" id="3.40.50.720">
    <property type="entry name" value="NAD(P)-binding Rossmann-like Domain"/>
    <property type="match status" value="1"/>
</dbReference>
<feature type="domain" description="CoA-binding" evidence="1">
    <location>
        <begin position="8"/>
        <end position="100"/>
    </location>
</feature>
<evidence type="ECO:0000259" key="1">
    <source>
        <dbReference type="SMART" id="SM00881"/>
    </source>
</evidence>
<dbReference type="PATRIC" id="fig|595434.4.peg.521"/>
<dbReference type="EMBL" id="LECT01000006">
    <property type="protein sequence ID" value="KLU07460.1"/>
    <property type="molecule type" value="Genomic_DNA"/>
</dbReference>
<dbReference type="STRING" id="595434.RISK_000538"/>
<evidence type="ECO:0000313" key="3">
    <source>
        <dbReference type="Proteomes" id="UP000036367"/>
    </source>
</evidence>
<gene>
    <name evidence="2" type="ORF">RISK_000538</name>
</gene>
<keyword evidence="3" id="KW-1185">Reference proteome</keyword>